<dbReference type="SUPFAM" id="SSF48371">
    <property type="entry name" value="ARM repeat"/>
    <property type="match status" value="1"/>
</dbReference>
<evidence type="ECO:0000256" key="4">
    <source>
        <dbReference type="ARBA" id="ARBA00015336"/>
    </source>
</evidence>
<dbReference type="InterPro" id="IPR056517">
    <property type="entry name" value="INTS7_HB"/>
</dbReference>
<evidence type="ECO:0000259" key="7">
    <source>
        <dbReference type="Pfam" id="PF22965"/>
    </source>
</evidence>
<dbReference type="Pfam" id="PF24437">
    <property type="entry name" value="INTS7_HB"/>
    <property type="match status" value="1"/>
</dbReference>
<organism evidence="10 11">
    <name type="scientific">Phycomyces blakesleeanus (strain ATCC 8743b / DSM 1359 / FGSC 10004 / NBRC 33097 / NRRL 1555)</name>
    <dbReference type="NCBI Taxonomy" id="763407"/>
    <lineage>
        <taxon>Eukaryota</taxon>
        <taxon>Fungi</taxon>
        <taxon>Fungi incertae sedis</taxon>
        <taxon>Mucoromycota</taxon>
        <taxon>Mucoromycotina</taxon>
        <taxon>Mucoromycetes</taxon>
        <taxon>Mucorales</taxon>
        <taxon>Phycomycetaceae</taxon>
        <taxon>Phycomyces</taxon>
    </lineage>
</organism>
<dbReference type="GO" id="GO:0032039">
    <property type="term" value="C:integrator complex"/>
    <property type="evidence" value="ECO:0007669"/>
    <property type="project" value="InterPro"/>
</dbReference>
<evidence type="ECO:0000256" key="6">
    <source>
        <dbReference type="ARBA" id="ARBA00023242"/>
    </source>
</evidence>
<comment type="similarity">
    <text evidence="3">Belongs to the Integrator subunit 7 family.</text>
</comment>
<evidence type="ECO:0000259" key="8">
    <source>
        <dbReference type="Pfam" id="PF24436"/>
    </source>
</evidence>
<evidence type="ECO:0000313" key="11">
    <source>
        <dbReference type="Proteomes" id="UP000077315"/>
    </source>
</evidence>
<reference evidence="11" key="1">
    <citation type="submission" date="2015-06" db="EMBL/GenBank/DDBJ databases">
        <title>Expansion of signal transduction pathways in fungi by whole-genome duplication.</title>
        <authorList>
            <consortium name="DOE Joint Genome Institute"/>
            <person name="Corrochano L.M."/>
            <person name="Kuo A."/>
            <person name="Marcet-Houben M."/>
            <person name="Polaino S."/>
            <person name="Salamov A."/>
            <person name="Villalobos J.M."/>
            <person name="Alvarez M.I."/>
            <person name="Avalos J."/>
            <person name="Benito E.P."/>
            <person name="Benoit I."/>
            <person name="Burger G."/>
            <person name="Camino L.P."/>
            <person name="Canovas D."/>
            <person name="Cerda-Olmedo E."/>
            <person name="Cheng J.-F."/>
            <person name="Dominguez A."/>
            <person name="Elias M."/>
            <person name="Eslava A.P."/>
            <person name="Glaser F."/>
            <person name="Grimwood J."/>
            <person name="Gutierrez G."/>
            <person name="Heitman J."/>
            <person name="Henrissat B."/>
            <person name="Iturriaga E.A."/>
            <person name="Lang B.F."/>
            <person name="Lavin J.L."/>
            <person name="Lee S."/>
            <person name="Li W."/>
            <person name="Lindquist E."/>
            <person name="Lopez-Garcia S."/>
            <person name="Luque E.M."/>
            <person name="Marcos A.T."/>
            <person name="Martin J."/>
            <person name="McCluskey K."/>
            <person name="Medina H.R."/>
            <person name="Miralles-Duran A."/>
            <person name="Miyazaki A."/>
            <person name="Munoz-Torres E."/>
            <person name="Oguiza J.A."/>
            <person name="Ohm R."/>
            <person name="Olmedo M."/>
            <person name="Orejas M."/>
            <person name="Ortiz-Castellanos L."/>
            <person name="Pisabarro A.G."/>
            <person name="Rodriguez-Romero J."/>
            <person name="Ruiz-Herrera J."/>
            <person name="Ruiz-Vazquez R."/>
            <person name="Sanz C."/>
            <person name="Schackwitz W."/>
            <person name="Schmutz J."/>
            <person name="Shahriari M."/>
            <person name="Shelest E."/>
            <person name="Silva-Franco F."/>
            <person name="Soanes D."/>
            <person name="Syed K."/>
            <person name="Tagua V.G."/>
            <person name="Talbot N.J."/>
            <person name="Thon M."/>
            <person name="De vries R.P."/>
            <person name="Wiebenga A."/>
            <person name="Yadav J.S."/>
            <person name="Braun E.L."/>
            <person name="Baker S."/>
            <person name="Garre V."/>
            <person name="Horwitz B."/>
            <person name="Torres-Martinez S."/>
            <person name="Idnurm A."/>
            <person name="Herrera-Estrella A."/>
            <person name="Gabaldon T."/>
            <person name="Grigoriev I.V."/>
        </authorList>
    </citation>
    <scope>NUCLEOTIDE SEQUENCE [LARGE SCALE GENOMIC DNA]</scope>
    <source>
        <strain evidence="11">NRRL 1555(-)</strain>
    </source>
</reference>
<dbReference type="InterPro" id="IPR056516">
    <property type="entry name" value="INTS7_N"/>
</dbReference>
<dbReference type="Pfam" id="PF24436">
    <property type="entry name" value="INTS7_N"/>
    <property type="match status" value="1"/>
</dbReference>
<dbReference type="InterPro" id="IPR016024">
    <property type="entry name" value="ARM-type_fold"/>
</dbReference>
<feature type="domain" description="Integrator complex subunit 7 C-terminal" evidence="7">
    <location>
        <begin position="817"/>
        <end position="962"/>
    </location>
</feature>
<evidence type="ECO:0000256" key="3">
    <source>
        <dbReference type="ARBA" id="ARBA00008565"/>
    </source>
</evidence>
<keyword evidence="6" id="KW-0539">Nucleus</keyword>
<dbReference type="InterPro" id="IPR033060">
    <property type="entry name" value="INTS7"/>
</dbReference>
<dbReference type="PANTHER" id="PTHR13322">
    <property type="entry name" value="C1ORF73 PROTEIN"/>
    <property type="match status" value="1"/>
</dbReference>
<evidence type="ECO:0000256" key="1">
    <source>
        <dbReference type="ARBA" id="ARBA00004123"/>
    </source>
</evidence>
<dbReference type="GO" id="GO:0034472">
    <property type="term" value="P:snRNA 3'-end processing"/>
    <property type="evidence" value="ECO:0007669"/>
    <property type="project" value="TreeGrafter"/>
</dbReference>
<evidence type="ECO:0000256" key="5">
    <source>
        <dbReference type="ARBA" id="ARBA00022490"/>
    </source>
</evidence>
<keyword evidence="11" id="KW-1185">Reference proteome</keyword>
<proteinExistence type="inferred from homology"/>
<gene>
    <name evidence="10" type="ORF">PHYBLDRAFT_186344</name>
</gene>
<dbReference type="GO" id="GO:0005737">
    <property type="term" value="C:cytoplasm"/>
    <property type="evidence" value="ECO:0007669"/>
    <property type="project" value="UniProtKB-SubCell"/>
</dbReference>
<dbReference type="RefSeq" id="XP_018293309.1">
    <property type="nucleotide sequence ID" value="XM_018439227.1"/>
</dbReference>
<evidence type="ECO:0000256" key="2">
    <source>
        <dbReference type="ARBA" id="ARBA00004496"/>
    </source>
</evidence>
<dbReference type="InParanoid" id="A0A167N7W9"/>
<sequence>MAELTAREQIEGHKALLELEACFNAKPRGVVLSIQGSQINALAMFSKIFQKYSYPVIINAAILKLADWFRISNNIVKFHIYQVFKQASDLHLAKVLNVEETARRILGVLDSNDPTARSIALRVLGCMSMIIAEKLDVHFSLVQRLEQATDRVEVEAAIWAVDRICARSQRFPAVIYSKVVAELENPKTSPHTRLKLVRIFRHMHRDISMARQTKETCLGFLDKFADDEKFVIETLRTLTILLSEARIDMREQIDRLLEYALKDKREAVCFSLLYDLVLLGRNDIIFDTSHMAKLLDIVSKMNVSPRLQQRAYKCSQALIYTHRQLIARLLLQNEDYIYRHTFLNSLDICENRLVEALKCGRYTLAIACARLLTSVVEISLTKNTSEEDMDIDNDIKARMGQLGTNVVKHVSCVDLSVVNETGFLNKAARWQLCEILKVKARLCLLLVDWDYAMSSILLPYLSSISCKCKNLSQWLPYAIIDGLKSHHENPLVFVNLMRLLFRTTRKHSIEKDHISESIVRLLREFGYWDEQAGVCTRNAWYLYLVGKEAGVYGWYQVMHCAIRDLTRKAESEASRYWLSALSTLAEAEWKLLRNDIQVEGHLSAATNQYLAVINQLKAFQALDQPLLLQTWFVQLRMEMVNAIQFMTVVLDQLQPNSTHCSNDRKLAKFMQSCAIRFRKLAFRYDFTAQSFYGIDQEALDVIESYKICSLVCEHAARTYLKSGMLFFCIDPSLIPLLNTVNNQSNILPSLTNHTALKRTCAEFLRKTVDWEESNMIEGHQDKCKADIQRFSKTLLQWPLILPRSFFTNQRNVTIQLTTDPLLSEKNPITLQPREDLVIKLEGLVKFPPQKKAFKVIKKAAIVCFVTREKIVHLDDRLGVGMIFADPLQALSDEASESILLQSPTVYTTDVVNSYFSCTGLLSLPEPNLTPDVFSPLGEIQNIRQEAWVNIFVKLVDENSEIWATGPQQCGRITW</sequence>
<protein>
    <recommendedName>
        <fullName evidence="4">Integrator complex subunit 7</fullName>
    </recommendedName>
</protein>
<dbReference type="OrthoDB" id="275783at2759"/>
<dbReference type="PANTHER" id="PTHR13322:SF2">
    <property type="entry name" value="INTEGRATOR COMPLEX SUBUNIT 7"/>
    <property type="match status" value="1"/>
</dbReference>
<dbReference type="InterPro" id="IPR054519">
    <property type="entry name" value="INTS7_C"/>
</dbReference>
<dbReference type="GeneID" id="29000133"/>
<keyword evidence="5" id="KW-0963">Cytoplasm</keyword>
<comment type="subcellular location">
    <subcellularLocation>
        <location evidence="2">Cytoplasm</location>
    </subcellularLocation>
    <subcellularLocation>
        <location evidence="1">Nucleus</location>
    </subcellularLocation>
</comment>
<accession>A0A167N7W9</accession>
<feature type="domain" description="Integrator complex subunit 7 helical bundle" evidence="9">
    <location>
        <begin position="562"/>
        <end position="714"/>
    </location>
</feature>
<dbReference type="VEuPathDB" id="FungiDB:PHYBLDRAFT_186344"/>
<name>A0A167N7W9_PHYB8</name>
<dbReference type="Proteomes" id="UP000077315">
    <property type="component" value="Unassembled WGS sequence"/>
</dbReference>
<dbReference type="AlphaFoldDB" id="A0A167N7W9"/>
<evidence type="ECO:0000259" key="9">
    <source>
        <dbReference type="Pfam" id="PF24437"/>
    </source>
</evidence>
<dbReference type="EMBL" id="KV440977">
    <property type="protein sequence ID" value="OAD75269.1"/>
    <property type="molecule type" value="Genomic_DNA"/>
</dbReference>
<dbReference type="Pfam" id="PF22965">
    <property type="entry name" value="INTS7_C"/>
    <property type="match status" value="1"/>
</dbReference>
<dbReference type="STRING" id="763407.A0A167N7W9"/>
<feature type="domain" description="Integrator complex subunit 7 N-terminal" evidence="8">
    <location>
        <begin position="35"/>
        <end position="553"/>
    </location>
</feature>
<evidence type="ECO:0000313" key="10">
    <source>
        <dbReference type="EMBL" id="OAD75269.1"/>
    </source>
</evidence>